<evidence type="ECO:0000259" key="12">
    <source>
        <dbReference type="Pfam" id="PF14932"/>
    </source>
</evidence>
<dbReference type="GO" id="GO:0051225">
    <property type="term" value="P:spindle assembly"/>
    <property type="evidence" value="ECO:0007669"/>
    <property type="project" value="InterPro"/>
</dbReference>
<dbReference type="InterPro" id="IPR032733">
    <property type="entry name" value="HAUS3_N"/>
</dbReference>
<keyword evidence="4" id="KW-0132">Cell division</keyword>
<feature type="region of interest" description="Disordered" evidence="11">
    <location>
        <begin position="205"/>
        <end position="232"/>
    </location>
</feature>
<dbReference type="EMBL" id="CAJHUC010001558">
    <property type="protein sequence ID" value="CAD7701517.1"/>
    <property type="molecule type" value="Genomic_DNA"/>
</dbReference>
<gene>
    <name evidence="13" type="ORF">OSTQU699_LOCUS6876</name>
</gene>
<dbReference type="PANTHER" id="PTHR19378:SF0">
    <property type="entry name" value="HAUS AUGMIN-LIKE COMPLEX SUBUNIT 3"/>
    <property type="match status" value="1"/>
</dbReference>
<comment type="subcellular location">
    <subcellularLocation>
        <location evidence="1">Cytoplasm</location>
        <location evidence="1">Cytoskeleton</location>
        <location evidence="1">Spindle</location>
    </subcellularLocation>
</comment>
<evidence type="ECO:0000256" key="2">
    <source>
        <dbReference type="ARBA" id="ARBA00009645"/>
    </source>
</evidence>
<keyword evidence="9" id="KW-0131">Cell cycle</keyword>
<evidence type="ECO:0000256" key="11">
    <source>
        <dbReference type="SAM" id="MobiDB-lite"/>
    </source>
</evidence>
<evidence type="ECO:0000256" key="8">
    <source>
        <dbReference type="ARBA" id="ARBA00023212"/>
    </source>
</evidence>
<dbReference type="GO" id="GO:0005815">
    <property type="term" value="C:microtubule organizing center"/>
    <property type="evidence" value="ECO:0007669"/>
    <property type="project" value="TreeGrafter"/>
</dbReference>
<keyword evidence="6" id="KW-0498">Mitosis</keyword>
<dbReference type="GO" id="GO:0051301">
    <property type="term" value="P:cell division"/>
    <property type="evidence" value="ECO:0007669"/>
    <property type="project" value="UniProtKB-KW"/>
</dbReference>
<dbReference type="Pfam" id="PF14932">
    <property type="entry name" value="HAUS-augmin3"/>
    <property type="match status" value="1"/>
</dbReference>
<evidence type="ECO:0000256" key="7">
    <source>
        <dbReference type="ARBA" id="ARBA00023054"/>
    </source>
</evidence>
<dbReference type="Proteomes" id="UP000708148">
    <property type="component" value="Unassembled WGS sequence"/>
</dbReference>
<protein>
    <recommendedName>
        <fullName evidence="12">HAUS augmin-like complex subunit 3 N-terminal domain-containing protein</fullName>
    </recommendedName>
</protein>
<keyword evidence="3" id="KW-0963">Cytoplasm</keyword>
<evidence type="ECO:0000313" key="13">
    <source>
        <dbReference type="EMBL" id="CAD7701517.1"/>
    </source>
</evidence>
<dbReference type="AlphaFoldDB" id="A0A8S1J6J7"/>
<evidence type="ECO:0000256" key="10">
    <source>
        <dbReference type="SAM" id="Coils"/>
    </source>
</evidence>
<dbReference type="PANTHER" id="PTHR19378">
    <property type="entry name" value="GOLGIN- RELATED"/>
    <property type="match status" value="1"/>
</dbReference>
<evidence type="ECO:0000256" key="9">
    <source>
        <dbReference type="ARBA" id="ARBA00023306"/>
    </source>
</evidence>
<dbReference type="GO" id="GO:0005874">
    <property type="term" value="C:microtubule"/>
    <property type="evidence" value="ECO:0007669"/>
    <property type="project" value="UniProtKB-KW"/>
</dbReference>
<keyword evidence="5" id="KW-0493">Microtubule</keyword>
<organism evidence="13 14">
    <name type="scientific">Ostreobium quekettii</name>
    <dbReference type="NCBI Taxonomy" id="121088"/>
    <lineage>
        <taxon>Eukaryota</taxon>
        <taxon>Viridiplantae</taxon>
        <taxon>Chlorophyta</taxon>
        <taxon>core chlorophytes</taxon>
        <taxon>Ulvophyceae</taxon>
        <taxon>TCBD clade</taxon>
        <taxon>Bryopsidales</taxon>
        <taxon>Ostreobineae</taxon>
        <taxon>Ostreobiaceae</taxon>
        <taxon>Ostreobium</taxon>
    </lineage>
</organism>
<keyword evidence="7 10" id="KW-0175">Coiled coil</keyword>
<feature type="coiled-coil region" evidence="10">
    <location>
        <begin position="81"/>
        <end position="143"/>
    </location>
</feature>
<dbReference type="GO" id="GO:0031023">
    <property type="term" value="P:microtubule organizing center organization"/>
    <property type="evidence" value="ECO:0007669"/>
    <property type="project" value="TreeGrafter"/>
</dbReference>
<name>A0A8S1J6J7_9CHLO</name>
<keyword evidence="14" id="KW-1185">Reference proteome</keyword>
<evidence type="ECO:0000313" key="14">
    <source>
        <dbReference type="Proteomes" id="UP000708148"/>
    </source>
</evidence>
<evidence type="ECO:0000256" key="1">
    <source>
        <dbReference type="ARBA" id="ARBA00004186"/>
    </source>
</evidence>
<accession>A0A8S1J6J7</accession>
<dbReference type="InterPro" id="IPR026206">
    <property type="entry name" value="HAUS3"/>
</dbReference>
<feature type="domain" description="HAUS augmin-like complex subunit 3 N-terminal" evidence="12">
    <location>
        <begin position="3"/>
        <end position="267"/>
    </location>
</feature>
<feature type="region of interest" description="Disordered" evidence="11">
    <location>
        <begin position="441"/>
        <end position="473"/>
    </location>
</feature>
<evidence type="ECO:0000256" key="6">
    <source>
        <dbReference type="ARBA" id="ARBA00022776"/>
    </source>
</evidence>
<proteinExistence type="inferred from homology"/>
<feature type="region of interest" description="Disordered" evidence="11">
    <location>
        <begin position="489"/>
        <end position="508"/>
    </location>
</feature>
<sequence length="682" mass="75972">MAWAFHHQHPRHQVLDWLAQNVGRANVVDPEDLVRYEELELVDPSSCRGFTQDEIDNLMDIDPEEEPADDRGGWLRTPPSEEALLKAKAQRQEELEQLQKRQRQLARLKAQLSGAVTEKCRRCEGYSKSLKDAEQRLSLAQDRASVDDQMIDTVHQGLKSRLQELGNLLTNRREEMLTSMSNLNNYWERETQASEALNRLIRETGTSGATHEGQNSPSTSCAGLEEPSQTDSLLAASDPTKQAWYNEVQRLRRAHLLGSSQAVAAAAQSAAAAARLQTLEKIKRAKLAGDHRPDRSLAALRSELEGLKATKAALLNGSVPEACSKSASTHGLGVLKRHYEQVNHGWEELCGKKLRLMEMAAEQKSRHAVVNDIAEVERRRLQDTAAGIERMVRLLEGSFKAAAARKQRYGQVAVEDARHIPADDAYLTRLSCALRYSRQAIRTHPDGPKERCRPPKRPRDSPPPAGGDHWALEPSPLSKIAILQERSTNPAPLGAADTHKGREADTLKGREVDTQIVQAVKTPATVQSGRECTPLSMSATPRGGGVVSIEHACRWLSQLFQEQGRRSGELTRLYSRELPEQMAALGGAARRAHRLVFLSLEAGEAMMVDPAVLEGSRSLQRLGHELMAHAGEFREEVRAYKKFLQQNKMARKDRQAPLIFFLQPEAMGQKLRFYQAKLRGAG</sequence>
<evidence type="ECO:0000256" key="4">
    <source>
        <dbReference type="ARBA" id="ARBA00022618"/>
    </source>
</evidence>
<dbReference type="GO" id="GO:0070652">
    <property type="term" value="C:HAUS complex"/>
    <property type="evidence" value="ECO:0007669"/>
    <property type="project" value="InterPro"/>
</dbReference>
<reference evidence="13" key="1">
    <citation type="submission" date="2020-12" db="EMBL/GenBank/DDBJ databases">
        <authorList>
            <person name="Iha C."/>
        </authorList>
    </citation>
    <scope>NUCLEOTIDE SEQUENCE</scope>
</reference>
<dbReference type="GO" id="GO:0072686">
    <property type="term" value="C:mitotic spindle"/>
    <property type="evidence" value="ECO:0007669"/>
    <property type="project" value="TreeGrafter"/>
</dbReference>
<comment type="similarity">
    <text evidence="2">Belongs to the HAUS3 family.</text>
</comment>
<evidence type="ECO:0000256" key="3">
    <source>
        <dbReference type="ARBA" id="ARBA00022490"/>
    </source>
</evidence>
<keyword evidence="8" id="KW-0206">Cytoskeleton</keyword>
<feature type="compositionally biased region" description="Basic and acidic residues" evidence="11">
    <location>
        <begin position="443"/>
        <end position="460"/>
    </location>
</feature>
<evidence type="ECO:0000256" key="5">
    <source>
        <dbReference type="ARBA" id="ARBA00022701"/>
    </source>
</evidence>
<feature type="compositionally biased region" description="Basic and acidic residues" evidence="11">
    <location>
        <begin position="497"/>
        <end position="508"/>
    </location>
</feature>
<comment type="caution">
    <text evidence="13">The sequence shown here is derived from an EMBL/GenBank/DDBJ whole genome shotgun (WGS) entry which is preliminary data.</text>
</comment>